<evidence type="ECO:0000256" key="2">
    <source>
        <dbReference type="ARBA" id="ARBA00023125"/>
    </source>
</evidence>
<dbReference type="Proteomes" id="UP001230908">
    <property type="component" value="Unassembled WGS sequence"/>
</dbReference>
<dbReference type="RefSeq" id="WP_308718085.1">
    <property type="nucleotide sequence ID" value="NZ_JAVHUY010000063.1"/>
</dbReference>
<evidence type="ECO:0000259" key="5">
    <source>
        <dbReference type="PROSITE" id="PS50949"/>
    </source>
</evidence>
<keyword evidence="1" id="KW-0805">Transcription regulation</keyword>
<dbReference type="SUPFAM" id="SSF46785">
    <property type="entry name" value="Winged helix' DNA-binding domain"/>
    <property type="match status" value="1"/>
</dbReference>
<dbReference type="SMART" id="SM00345">
    <property type="entry name" value="HTH_GNTR"/>
    <property type="match status" value="1"/>
</dbReference>
<dbReference type="Pfam" id="PF00392">
    <property type="entry name" value="GntR"/>
    <property type="match status" value="1"/>
</dbReference>
<dbReference type="InterPro" id="IPR036390">
    <property type="entry name" value="WH_DNA-bd_sf"/>
</dbReference>
<dbReference type="Pfam" id="PF07729">
    <property type="entry name" value="FCD"/>
    <property type="match status" value="1"/>
</dbReference>
<feature type="region of interest" description="Disordered" evidence="4">
    <location>
        <begin position="1"/>
        <end position="26"/>
    </location>
</feature>
<evidence type="ECO:0000313" key="6">
    <source>
        <dbReference type="EMBL" id="MDQ7910843.1"/>
    </source>
</evidence>
<reference evidence="6 7" key="1">
    <citation type="submission" date="2023-08" db="EMBL/GenBank/DDBJ databases">
        <title>Phytohabitans sansha sp. nov., isolated from marine sediment.</title>
        <authorList>
            <person name="Zhao Y."/>
            <person name="Yi K."/>
        </authorList>
    </citation>
    <scope>NUCLEOTIDE SEQUENCE [LARGE SCALE GENOMIC DNA]</scope>
    <source>
        <strain evidence="6 7">ZYX-F-186</strain>
    </source>
</reference>
<dbReference type="InterPro" id="IPR036388">
    <property type="entry name" value="WH-like_DNA-bd_sf"/>
</dbReference>
<dbReference type="PRINTS" id="PR00035">
    <property type="entry name" value="HTHGNTR"/>
</dbReference>
<organism evidence="6 7">
    <name type="scientific">Phytohabitans maris</name>
    <dbReference type="NCBI Taxonomy" id="3071409"/>
    <lineage>
        <taxon>Bacteria</taxon>
        <taxon>Bacillati</taxon>
        <taxon>Actinomycetota</taxon>
        <taxon>Actinomycetes</taxon>
        <taxon>Micromonosporales</taxon>
        <taxon>Micromonosporaceae</taxon>
    </lineage>
</organism>
<dbReference type="SUPFAM" id="SSF48008">
    <property type="entry name" value="GntR ligand-binding domain-like"/>
    <property type="match status" value="1"/>
</dbReference>
<dbReference type="PANTHER" id="PTHR43537:SF5">
    <property type="entry name" value="UXU OPERON TRANSCRIPTIONAL REGULATOR"/>
    <property type="match status" value="1"/>
</dbReference>
<protein>
    <submittedName>
        <fullName evidence="6">FCD domain-containing protein</fullName>
    </submittedName>
</protein>
<evidence type="ECO:0000256" key="3">
    <source>
        <dbReference type="ARBA" id="ARBA00023163"/>
    </source>
</evidence>
<accession>A0ABU0ZUX7</accession>
<evidence type="ECO:0000313" key="7">
    <source>
        <dbReference type="Proteomes" id="UP001230908"/>
    </source>
</evidence>
<proteinExistence type="predicted"/>
<dbReference type="SMART" id="SM00895">
    <property type="entry name" value="FCD"/>
    <property type="match status" value="1"/>
</dbReference>
<gene>
    <name evidence="6" type="ORF">RB614_40760</name>
</gene>
<sequence>MRQTESTGAPEQSAQQRNVRPEKLSESIARDIVREMRGLPPGSMLPPESSMANTYNVGRGSLREALRILEVHGLIVVRTGPRGGPMVAPRADSVNFARLASLHLHLTEATYRDIIEARLVLEPVMARLAAERQDRAVLEQLQAYVELPEPQNDKEYLHSVSEFHSLVAGMSTNPVLDLYSRSLKDIYTDRIESMVFPVSARSKVHADHTRIARVIVEGYTTEAERLMRAHMEEFLKFSADSHPGILDEVVDWR</sequence>
<feature type="compositionally biased region" description="Polar residues" evidence="4">
    <location>
        <begin position="1"/>
        <end position="18"/>
    </location>
</feature>
<evidence type="ECO:0000256" key="1">
    <source>
        <dbReference type="ARBA" id="ARBA00023015"/>
    </source>
</evidence>
<dbReference type="PROSITE" id="PS50949">
    <property type="entry name" value="HTH_GNTR"/>
    <property type="match status" value="1"/>
</dbReference>
<dbReference type="InterPro" id="IPR011711">
    <property type="entry name" value="GntR_C"/>
</dbReference>
<feature type="domain" description="HTH gntR-type" evidence="5">
    <location>
        <begin position="18"/>
        <end position="90"/>
    </location>
</feature>
<name>A0ABU0ZUX7_9ACTN</name>
<keyword evidence="2" id="KW-0238">DNA-binding</keyword>
<dbReference type="Gene3D" id="1.10.10.10">
    <property type="entry name" value="Winged helix-like DNA-binding domain superfamily/Winged helix DNA-binding domain"/>
    <property type="match status" value="1"/>
</dbReference>
<dbReference type="PANTHER" id="PTHR43537">
    <property type="entry name" value="TRANSCRIPTIONAL REGULATOR, GNTR FAMILY"/>
    <property type="match status" value="1"/>
</dbReference>
<dbReference type="InterPro" id="IPR008920">
    <property type="entry name" value="TF_FadR/GntR_C"/>
</dbReference>
<keyword evidence="7" id="KW-1185">Reference proteome</keyword>
<evidence type="ECO:0000256" key="4">
    <source>
        <dbReference type="SAM" id="MobiDB-lite"/>
    </source>
</evidence>
<dbReference type="Gene3D" id="1.20.120.530">
    <property type="entry name" value="GntR ligand-binding domain-like"/>
    <property type="match status" value="1"/>
</dbReference>
<comment type="caution">
    <text evidence="6">The sequence shown here is derived from an EMBL/GenBank/DDBJ whole genome shotgun (WGS) entry which is preliminary data.</text>
</comment>
<dbReference type="EMBL" id="JAVHUY010000063">
    <property type="protein sequence ID" value="MDQ7910843.1"/>
    <property type="molecule type" value="Genomic_DNA"/>
</dbReference>
<keyword evidence="3" id="KW-0804">Transcription</keyword>
<dbReference type="InterPro" id="IPR000524">
    <property type="entry name" value="Tscrpt_reg_HTH_GntR"/>
</dbReference>